<dbReference type="Gene3D" id="1.20.5.170">
    <property type="match status" value="1"/>
</dbReference>
<organism evidence="2 3">
    <name type="scientific">Corynespora cassiicola Philippines</name>
    <dbReference type="NCBI Taxonomy" id="1448308"/>
    <lineage>
        <taxon>Eukaryota</taxon>
        <taxon>Fungi</taxon>
        <taxon>Dikarya</taxon>
        <taxon>Ascomycota</taxon>
        <taxon>Pezizomycotina</taxon>
        <taxon>Dothideomycetes</taxon>
        <taxon>Pleosporomycetidae</taxon>
        <taxon>Pleosporales</taxon>
        <taxon>Corynesporascaceae</taxon>
        <taxon>Corynespora</taxon>
    </lineage>
</organism>
<accession>A0A2T2NM76</accession>
<dbReference type="PANTHER" id="PTHR37012">
    <property type="entry name" value="B-ZIP TRANSCRIPTION FACTOR (EUROFUNG)-RELATED"/>
    <property type="match status" value="1"/>
</dbReference>
<dbReference type="EMBL" id="KZ678136">
    <property type="protein sequence ID" value="PSN66537.1"/>
    <property type="molecule type" value="Genomic_DNA"/>
</dbReference>
<evidence type="ECO:0000313" key="2">
    <source>
        <dbReference type="EMBL" id="PSN66537.1"/>
    </source>
</evidence>
<feature type="compositionally biased region" description="Basic and acidic residues" evidence="1">
    <location>
        <begin position="17"/>
        <end position="35"/>
    </location>
</feature>
<dbReference type="OrthoDB" id="5086080at2759"/>
<evidence type="ECO:0008006" key="4">
    <source>
        <dbReference type="Google" id="ProtNLM"/>
    </source>
</evidence>
<feature type="compositionally biased region" description="Polar residues" evidence="1">
    <location>
        <begin position="121"/>
        <end position="134"/>
    </location>
</feature>
<dbReference type="CDD" id="cd14688">
    <property type="entry name" value="bZIP_YAP"/>
    <property type="match status" value="1"/>
</dbReference>
<gene>
    <name evidence="2" type="ORF">BS50DRAFT_574939</name>
</gene>
<reference evidence="2 3" key="1">
    <citation type="journal article" date="2018" name="Front. Microbiol.">
        <title>Genome-Wide Analysis of Corynespora cassiicola Leaf Fall Disease Putative Effectors.</title>
        <authorList>
            <person name="Lopez D."/>
            <person name="Ribeiro S."/>
            <person name="Label P."/>
            <person name="Fumanal B."/>
            <person name="Venisse J.S."/>
            <person name="Kohler A."/>
            <person name="de Oliveira R.R."/>
            <person name="Labutti K."/>
            <person name="Lipzen A."/>
            <person name="Lail K."/>
            <person name="Bauer D."/>
            <person name="Ohm R.A."/>
            <person name="Barry K.W."/>
            <person name="Spatafora J."/>
            <person name="Grigoriev I.V."/>
            <person name="Martin F.M."/>
            <person name="Pujade-Renaud V."/>
        </authorList>
    </citation>
    <scope>NUCLEOTIDE SEQUENCE [LARGE SCALE GENOMIC DNA]</scope>
    <source>
        <strain evidence="2 3">Philippines</strain>
    </source>
</reference>
<evidence type="ECO:0000256" key="1">
    <source>
        <dbReference type="SAM" id="MobiDB-lite"/>
    </source>
</evidence>
<proteinExistence type="predicted"/>
<feature type="region of interest" description="Disordered" evidence="1">
    <location>
        <begin position="92"/>
        <end position="134"/>
    </location>
</feature>
<keyword evidence="3" id="KW-1185">Reference proteome</keyword>
<evidence type="ECO:0000313" key="3">
    <source>
        <dbReference type="Proteomes" id="UP000240883"/>
    </source>
</evidence>
<feature type="compositionally biased region" description="Low complexity" evidence="1">
    <location>
        <begin position="96"/>
        <end position="105"/>
    </location>
</feature>
<feature type="region of interest" description="Disordered" evidence="1">
    <location>
        <begin position="1"/>
        <end position="38"/>
    </location>
</feature>
<dbReference type="PANTHER" id="PTHR37012:SF7">
    <property type="entry name" value="B-ZIP TRANSCRIPTION FACTOR (EUROFUNG)-RELATED"/>
    <property type="match status" value="1"/>
</dbReference>
<dbReference type="AlphaFoldDB" id="A0A2T2NM76"/>
<dbReference type="InterPro" id="IPR021833">
    <property type="entry name" value="DUF3425"/>
</dbReference>
<dbReference type="Proteomes" id="UP000240883">
    <property type="component" value="Unassembled WGS sequence"/>
</dbReference>
<sequence>MTPSGEMSGKPAKAGKTTKDRKRELDRKAQRLSRERTKRHIAQLEATVASFQQANSDARVQSLMDRLTQVTRERDNLLDLLKSLRATIETHIDGNSSSDNRLSSSTPDKVHLPPPLCEPTVSGSNQPPETHQITSDSLSIDACSQVFPDYAESQSLGQCSVPGSYNSVQPNLEDTLLFPEGPLQTTSPPLFRNSGGTHDVIFPQPVPPTCECMKHASGSLDSPLSLWRALNENLKDVSVLCLNPTTEEHEIEDALIRAMKEGWHSSRRTRPVSTILDKLRVYDELIPKECGPVQRLASLSVAYIAMVHHSKNQSHLPRWLQAGPSQCLPHSIAIDFVYWPRVRERLVFFQHDYCADEFWRGAISNTKVAWPFDFRDTYVYHSATGKFYLSSHFRQFILDLDNWGVTPEFLEKYPDIRDDIEKDNVERLVGGELECSALGFGEGDRNWLL</sequence>
<protein>
    <recommendedName>
        <fullName evidence="4">BZIP domain-containing protein</fullName>
    </recommendedName>
</protein>
<dbReference type="Pfam" id="PF11905">
    <property type="entry name" value="DUF3425"/>
    <property type="match status" value="1"/>
</dbReference>
<name>A0A2T2NM76_CORCC</name>